<dbReference type="InterPro" id="IPR024060">
    <property type="entry name" value="Ureidoglycolate_lyase_dom_sf"/>
</dbReference>
<dbReference type="Proteomes" id="UP000028782">
    <property type="component" value="Chromosome"/>
</dbReference>
<dbReference type="EMBL" id="CP006704">
    <property type="protein sequence ID" value="AIJ48112.1"/>
    <property type="molecule type" value="Genomic_DNA"/>
</dbReference>
<protein>
    <recommendedName>
        <fullName evidence="5">Ureidoglycolate lyase</fullName>
        <ecNumber evidence="5">4.3.2.3</ecNumber>
    </recommendedName>
    <alternativeName>
        <fullName evidence="5">Ureidoglycolatase</fullName>
    </alternativeName>
</protein>
<dbReference type="HAMAP" id="MF_00616">
    <property type="entry name" value="Ureidogly_lyase"/>
    <property type="match status" value="1"/>
</dbReference>
<dbReference type="CDD" id="cd20298">
    <property type="entry name" value="cupin_UAH"/>
    <property type="match status" value="1"/>
</dbReference>
<dbReference type="PIRSF" id="PIRSF017306">
    <property type="entry name" value="Ureidogly_hydro"/>
    <property type="match status" value="1"/>
</dbReference>
<dbReference type="PANTHER" id="PTHR21221:SF1">
    <property type="entry name" value="UREIDOGLYCOLATE LYASE"/>
    <property type="match status" value="1"/>
</dbReference>
<dbReference type="InterPro" id="IPR047233">
    <property type="entry name" value="UAH_cupin"/>
</dbReference>
<comment type="subunit">
    <text evidence="1 5">Homodimer.</text>
</comment>
<evidence type="ECO:0000256" key="2">
    <source>
        <dbReference type="ARBA" id="ARBA00022631"/>
    </source>
</evidence>
<dbReference type="RefSeq" id="WP_043374138.1">
    <property type="nucleotide sequence ID" value="NZ_CP006704.1"/>
</dbReference>
<evidence type="ECO:0000256" key="5">
    <source>
        <dbReference type="HAMAP-Rule" id="MF_00616"/>
    </source>
</evidence>
<keyword evidence="2 5" id="KW-0659">Purine metabolism</keyword>
<gene>
    <name evidence="5" type="primary">allA</name>
    <name evidence="6" type="ORF">O987_20090</name>
</gene>
<comment type="function">
    <text evidence="5">Catalyzes the catabolism of the allantoin degradation intermediate (S)-ureidoglycolate, generating urea and glyoxylate. Involved in the utilization of allantoin as nitrogen source.</text>
</comment>
<dbReference type="GO" id="GO:0006145">
    <property type="term" value="P:purine nucleobase catabolic process"/>
    <property type="evidence" value="ECO:0007669"/>
    <property type="project" value="UniProtKB-UniRule"/>
</dbReference>
<comment type="catalytic activity">
    <reaction evidence="4 5">
        <text>(S)-ureidoglycolate = urea + glyoxylate</text>
        <dbReference type="Rhea" id="RHEA:11304"/>
        <dbReference type="ChEBI" id="CHEBI:16199"/>
        <dbReference type="ChEBI" id="CHEBI:36655"/>
        <dbReference type="ChEBI" id="CHEBI:57296"/>
        <dbReference type="EC" id="4.3.2.3"/>
    </reaction>
</comment>
<dbReference type="InterPro" id="IPR007247">
    <property type="entry name" value="Ureidogly_lyase"/>
</dbReference>
<dbReference type="UniPathway" id="UPA00395"/>
<keyword evidence="3 5" id="KW-0456">Lyase</keyword>
<comment type="similarity">
    <text evidence="5">Belongs to the ureidoglycolate lyase family.</text>
</comment>
<dbReference type="PANTHER" id="PTHR21221">
    <property type="entry name" value="UREIDOGLYCOLATE HYDROLASE"/>
    <property type="match status" value="1"/>
</dbReference>
<keyword evidence="6" id="KW-0378">Hydrolase</keyword>
<accession>A0A076PXL1</accession>
<dbReference type="NCBIfam" id="NF009932">
    <property type="entry name" value="PRK13395.1"/>
    <property type="match status" value="1"/>
</dbReference>
<dbReference type="KEGG" id="ctes:O987_20090"/>
<dbReference type="SUPFAM" id="SSF51182">
    <property type="entry name" value="RmlC-like cupins"/>
    <property type="match status" value="1"/>
</dbReference>
<evidence type="ECO:0000256" key="3">
    <source>
        <dbReference type="ARBA" id="ARBA00023239"/>
    </source>
</evidence>
<dbReference type="AlphaFoldDB" id="A0A076PXL1"/>
<comment type="cofactor">
    <cofactor evidence="5">
        <name>Ni(2+)</name>
        <dbReference type="ChEBI" id="CHEBI:49786"/>
    </cofactor>
</comment>
<comment type="pathway">
    <text evidence="5">Nitrogen metabolism; (S)-allantoin degradation.</text>
</comment>
<reference evidence="6 7" key="1">
    <citation type="journal article" date="2014" name="Genome Announc.">
        <title>Complete Genome Sequence of Polychlorinated Biphenyl Degrader Comamonas testosteroni TK102 (NBRC 109938).</title>
        <authorList>
            <person name="Fukuda K."/>
            <person name="Hosoyama A."/>
            <person name="Tsuchikane K."/>
            <person name="Ohji S."/>
            <person name="Yamazoe A."/>
            <person name="Fujita N."/>
            <person name="Shintani M."/>
            <person name="Kimbara K."/>
        </authorList>
    </citation>
    <scope>NUCLEOTIDE SEQUENCE [LARGE SCALE GENOMIC DNA]</scope>
    <source>
        <strain evidence="6">TK102</strain>
    </source>
</reference>
<proteinExistence type="inferred from homology"/>
<evidence type="ECO:0000313" key="7">
    <source>
        <dbReference type="Proteomes" id="UP000028782"/>
    </source>
</evidence>
<dbReference type="HOGENOM" id="CLU_070848_1_0_4"/>
<dbReference type="EC" id="4.3.2.3" evidence="5"/>
<dbReference type="InterPro" id="IPR023525">
    <property type="entry name" value="Ureidogly_lyase_bac"/>
</dbReference>
<name>A0A076PXL1_COMTE</name>
<organism evidence="6 7">
    <name type="scientific">Comamonas testosteroni TK102</name>
    <dbReference type="NCBI Taxonomy" id="1392005"/>
    <lineage>
        <taxon>Bacteria</taxon>
        <taxon>Pseudomonadati</taxon>
        <taxon>Pseudomonadota</taxon>
        <taxon>Betaproteobacteria</taxon>
        <taxon>Burkholderiales</taxon>
        <taxon>Comamonadaceae</taxon>
        <taxon>Comamonas</taxon>
    </lineage>
</organism>
<evidence type="ECO:0000313" key="6">
    <source>
        <dbReference type="EMBL" id="AIJ48112.1"/>
    </source>
</evidence>
<sequence>MTTVLATTPASGGTPVLHRLSIQPLTAEAFARFGDVIESAGHAPIQINHGMTERYHALAQVDTGGAEGHALINLFHALPYELPLRLEEMERHPLGSQAFVPLQETPFIVVVAAAGESVQPCDLQAFVTNGRQGVNYHRGIWHHSLIALQASARFIVVDRGGPGHNCDVVAIGDGCGVLLELPDAG</sequence>
<dbReference type="Gene3D" id="2.60.120.480">
    <property type="entry name" value="Ureidoglycolate hydrolase"/>
    <property type="match status" value="1"/>
</dbReference>
<dbReference type="GO" id="GO:0000256">
    <property type="term" value="P:allantoin catabolic process"/>
    <property type="evidence" value="ECO:0007669"/>
    <property type="project" value="UniProtKB-UniRule"/>
</dbReference>
<dbReference type="Pfam" id="PF04115">
    <property type="entry name" value="Ureidogly_lyase"/>
    <property type="match status" value="1"/>
</dbReference>
<evidence type="ECO:0000256" key="4">
    <source>
        <dbReference type="ARBA" id="ARBA00047684"/>
    </source>
</evidence>
<dbReference type="GO" id="GO:0004848">
    <property type="term" value="F:ureidoglycolate hydrolase activity"/>
    <property type="evidence" value="ECO:0007669"/>
    <property type="project" value="InterPro"/>
</dbReference>
<evidence type="ECO:0000256" key="1">
    <source>
        <dbReference type="ARBA" id="ARBA00011738"/>
    </source>
</evidence>
<dbReference type="InterPro" id="IPR011051">
    <property type="entry name" value="RmlC_Cupin_sf"/>
</dbReference>
<dbReference type="GO" id="GO:0050385">
    <property type="term" value="F:ureidoglycolate lyase activity"/>
    <property type="evidence" value="ECO:0007669"/>
    <property type="project" value="UniProtKB-UniRule"/>
</dbReference>